<evidence type="ECO:0000256" key="5">
    <source>
        <dbReference type="SAM" id="Coils"/>
    </source>
</evidence>
<evidence type="ECO:0000256" key="2">
    <source>
        <dbReference type="ARBA" id="ARBA00022692"/>
    </source>
</evidence>
<name>A0A161WS79_DAUCS</name>
<reference evidence="6" key="1">
    <citation type="journal article" date="2016" name="Nat. Genet.">
        <title>A high-quality carrot genome assembly provides new insights into carotenoid accumulation and asterid genome evolution.</title>
        <authorList>
            <person name="Iorizzo M."/>
            <person name="Ellison S."/>
            <person name="Senalik D."/>
            <person name="Zeng P."/>
            <person name="Satapoomin P."/>
            <person name="Huang J."/>
            <person name="Bowman M."/>
            <person name="Iovene M."/>
            <person name="Sanseverino W."/>
            <person name="Cavagnaro P."/>
            <person name="Yildiz M."/>
            <person name="Macko-Podgorni A."/>
            <person name="Moranska E."/>
            <person name="Grzebelus E."/>
            <person name="Grzebelus D."/>
            <person name="Ashrafi H."/>
            <person name="Zheng Z."/>
            <person name="Cheng S."/>
            <person name="Spooner D."/>
            <person name="Van Deynze A."/>
            <person name="Simon P."/>
        </authorList>
    </citation>
    <scope>NUCLEOTIDE SEQUENCE [LARGE SCALE GENOMIC DNA]</scope>
    <source>
        <tissue evidence="6">Leaf</tissue>
    </source>
</reference>
<feature type="coiled-coil region" evidence="5">
    <location>
        <begin position="9"/>
        <end position="43"/>
    </location>
</feature>
<keyword evidence="2" id="KW-0812">Transmembrane</keyword>
<dbReference type="GO" id="GO:0015267">
    <property type="term" value="F:channel activity"/>
    <property type="evidence" value="ECO:0007669"/>
    <property type="project" value="InterPro"/>
</dbReference>
<keyword evidence="3" id="KW-1133">Transmembrane helix</keyword>
<dbReference type="Gramene" id="KZN01525">
    <property type="protein sequence ID" value="KZN01525"/>
    <property type="gene ID" value="DCAR_010264"/>
</dbReference>
<dbReference type="GO" id="GO:0016020">
    <property type="term" value="C:membrane"/>
    <property type="evidence" value="ECO:0007669"/>
    <property type="project" value="UniProtKB-SubCell"/>
</dbReference>
<dbReference type="PANTHER" id="PTHR45724">
    <property type="entry name" value="AQUAPORIN NIP2-1"/>
    <property type="match status" value="1"/>
</dbReference>
<dbReference type="Pfam" id="PF00230">
    <property type="entry name" value="MIP"/>
    <property type="match status" value="1"/>
</dbReference>
<accession>A0A161WS79</accession>
<dbReference type="InterPro" id="IPR034294">
    <property type="entry name" value="Aquaporin_transptr"/>
</dbReference>
<dbReference type="STRING" id="79200.A0A161WS79"/>
<keyword evidence="4" id="KW-0472">Membrane</keyword>
<dbReference type="AlphaFoldDB" id="A0A161WS79"/>
<evidence type="ECO:0000256" key="4">
    <source>
        <dbReference type="ARBA" id="ARBA00023136"/>
    </source>
</evidence>
<gene>
    <name evidence="6" type="ORF">DCAR_010264</name>
</gene>
<protein>
    <submittedName>
        <fullName evidence="6">Uncharacterized protein</fullName>
    </submittedName>
</protein>
<comment type="subcellular location">
    <subcellularLocation>
        <location evidence="1">Membrane</location>
        <topology evidence="1">Multi-pass membrane protein</topology>
    </subcellularLocation>
</comment>
<comment type="caution">
    <text evidence="6">The sequence shown here is derived from an EMBL/GenBank/DDBJ whole genome shotgun (WGS) entry which is preliminary data.</text>
</comment>
<evidence type="ECO:0000313" key="6">
    <source>
        <dbReference type="EMBL" id="KZN01525.1"/>
    </source>
</evidence>
<sequence>MDSNTHMNLLQLTNDNTSMEERIKMLQAENSILEHKIKLMEIQQTHDEAVVTVLKNHIEERRAFNRLLMDDSNFKPSEMERREKLREEIINEREAKKRAKVSPNVDEQEKNPFFTCWVPASVCLPASSPSFLPPSARLALDSLLTPLARSSPQTPSQRLLSLISCQMEAMPRRRGRPHVSVTQVIAEARRQAACCTGELAGIAVGATVMLNILRASQLTLPMCLYKGATGASMNPVRTLGPSIATNNYKAIWIYSTAPILDALAGAAETLASLWCHRPRVVITEAVAEARL</sequence>
<organism evidence="6">
    <name type="scientific">Daucus carota subsp. sativus</name>
    <name type="common">Carrot</name>
    <dbReference type="NCBI Taxonomy" id="79200"/>
    <lineage>
        <taxon>Eukaryota</taxon>
        <taxon>Viridiplantae</taxon>
        <taxon>Streptophyta</taxon>
        <taxon>Embryophyta</taxon>
        <taxon>Tracheophyta</taxon>
        <taxon>Spermatophyta</taxon>
        <taxon>Magnoliopsida</taxon>
        <taxon>eudicotyledons</taxon>
        <taxon>Gunneridae</taxon>
        <taxon>Pentapetalae</taxon>
        <taxon>asterids</taxon>
        <taxon>campanulids</taxon>
        <taxon>Apiales</taxon>
        <taxon>Apiaceae</taxon>
        <taxon>Apioideae</taxon>
        <taxon>Scandiceae</taxon>
        <taxon>Daucinae</taxon>
        <taxon>Daucus</taxon>
        <taxon>Daucus sect. Daucus</taxon>
    </lineage>
</organism>
<dbReference type="InterPro" id="IPR023271">
    <property type="entry name" value="Aquaporin-like"/>
</dbReference>
<keyword evidence="5" id="KW-0175">Coiled coil</keyword>
<dbReference type="Gene3D" id="1.20.1080.10">
    <property type="entry name" value="Glycerol uptake facilitator protein"/>
    <property type="match status" value="1"/>
</dbReference>
<proteinExistence type="predicted"/>
<evidence type="ECO:0000256" key="3">
    <source>
        <dbReference type="ARBA" id="ARBA00022989"/>
    </source>
</evidence>
<dbReference type="InterPro" id="IPR000425">
    <property type="entry name" value="MIP"/>
</dbReference>
<evidence type="ECO:0000256" key="1">
    <source>
        <dbReference type="ARBA" id="ARBA00004141"/>
    </source>
</evidence>
<dbReference type="SUPFAM" id="SSF81338">
    <property type="entry name" value="Aquaporin-like"/>
    <property type="match status" value="1"/>
</dbReference>
<dbReference type="EMBL" id="LNRQ01000003">
    <property type="protein sequence ID" value="KZN01525.1"/>
    <property type="molecule type" value="Genomic_DNA"/>
</dbReference>
<dbReference type="PANTHER" id="PTHR45724:SF19">
    <property type="entry name" value="AQUAPORIN NIP6-1"/>
    <property type="match status" value="1"/>
</dbReference>